<reference evidence="1 2" key="1">
    <citation type="submission" date="2006-02" db="EMBL/GenBank/DDBJ databases">
        <authorList>
            <person name="Amann R."/>
            <person name="Ferriera S."/>
            <person name="Johnson J."/>
            <person name="Kravitz S."/>
            <person name="Halpern A."/>
            <person name="Remington K."/>
            <person name="Beeson K."/>
            <person name="Tran B."/>
            <person name="Rogers Y.-H."/>
            <person name="Friedman R."/>
            <person name="Venter J.C."/>
        </authorList>
    </citation>
    <scope>NUCLEOTIDE SEQUENCE [LARGE SCALE GENOMIC DNA]</scope>
    <source>
        <strain evidence="1 2">DSM 3645</strain>
    </source>
</reference>
<dbReference type="HOGENOM" id="CLU_2231331_0_0_0"/>
<evidence type="ECO:0000313" key="2">
    <source>
        <dbReference type="Proteomes" id="UP000004358"/>
    </source>
</evidence>
<dbReference type="Proteomes" id="UP000004358">
    <property type="component" value="Unassembled WGS sequence"/>
</dbReference>
<evidence type="ECO:0000313" key="1">
    <source>
        <dbReference type="EMBL" id="EAQ78707.1"/>
    </source>
</evidence>
<proteinExistence type="predicted"/>
<gene>
    <name evidence="1" type="ORF">DSM3645_07940</name>
</gene>
<dbReference type="InterPro" id="IPR036583">
    <property type="entry name" value="23S_rRNA_IVS_sf"/>
</dbReference>
<protein>
    <submittedName>
        <fullName evidence="1">Uncharacterized protein</fullName>
    </submittedName>
</protein>
<name>A3ZXZ6_9BACT</name>
<dbReference type="EMBL" id="AANZ01000019">
    <property type="protein sequence ID" value="EAQ78707.1"/>
    <property type="molecule type" value="Genomic_DNA"/>
</dbReference>
<sequence>MTFQFEKLFVYPKAIDFADPICSATESFPRGYGFLVDQLTAPPFPLPPTAPKVTAALPKLDRRNFFMITYGSVQECVPLLELARRRSLFDDAEHGERKAQLEDIA</sequence>
<dbReference type="OrthoDB" id="276165at2"/>
<comment type="caution">
    <text evidence="1">The sequence shown here is derived from an EMBL/GenBank/DDBJ whole genome shotgun (WGS) entry which is preliminary data.</text>
</comment>
<dbReference type="RefSeq" id="WP_002655184.1">
    <property type="nucleotide sequence ID" value="NZ_CH672377.1"/>
</dbReference>
<organism evidence="1 2">
    <name type="scientific">Blastopirellula marina DSM 3645</name>
    <dbReference type="NCBI Taxonomy" id="314230"/>
    <lineage>
        <taxon>Bacteria</taxon>
        <taxon>Pseudomonadati</taxon>
        <taxon>Planctomycetota</taxon>
        <taxon>Planctomycetia</taxon>
        <taxon>Pirellulales</taxon>
        <taxon>Pirellulaceae</taxon>
        <taxon>Blastopirellula</taxon>
    </lineage>
</organism>
<dbReference type="AlphaFoldDB" id="A3ZXZ6"/>
<dbReference type="SUPFAM" id="SSF158446">
    <property type="entry name" value="IVS-encoded protein-like"/>
    <property type="match status" value="1"/>
</dbReference>
<accession>A3ZXZ6</accession>